<reference evidence="2" key="1">
    <citation type="submission" date="2018-04" db="EMBL/GenBank/DDBJ databases">
        <authorList>
            <person name="Cornet L."/>
        </authorList>
    </citation>
    <scope>NUCLEOTIDE SEQUENCE [LARGE SCALE GENOMIC DNA]</scope>
</reference>
<sequence>MNSEEDFEIRGRVKITESEELYRVTDQHGHTIEYDKADGRELFNHYRHNMTNYDQVLNDIRTDQGYVSNRQSKQATTGSAEQIIEIYRDEHVRVIRDSQKKGHILKTLMQKVGVGTASALSQTLDAWSSKLKEVARLENSQRTLQVWNDTYRVQRELVKEVLVREDVPEEVKQNITAIYKTRSVGKATALGEELFELEKSEVLKLVKSAIRYSKL</sequence>
<reference evidence="1 2" key="2">
    <citation type="submission" date="2018-06" db="EMBL/GenBank/DDBJ databases">
        <title>Metagenomic assembly of (sub)arctic Cyanobacteria and their associated microbiome from non-axenic cultures.</title>
        <authorList>
            <person name="Baurain D."/>
        </authorList>
    </citation>
    <scope>NUCLEOTIDE SEQUENCE [LARGE SCALE GENOMIC DNA]</scope>
    <source>
        <strain evidence="1">ULC129bin1</strain>
    </source>
</reference>
<evidence type="ECO:0000313" key="2">
    <source>
        <dbReference type="Proteomes" id="UP000249354"/>
    </source>
</evidence>
<accession>A0A2W4U490</accession>
<proteinExistence type="predicted"/>
<gene>
    <name evidence="1" type="ORF">DCF25_13390</name>
</gene>
<evidence type="ECO:0000313" key="1">
    <source>
        <dbReference type="EMBL" id="PZO15652.1"/>
    </source>
</evidence>
<organism evidence="1 2">
    <name type="scientific">Leptolyngbya foveolarum</name>
    <dbReference type="NCBI Taxonomy" id="47253"/>
    <lineage>
        <taxon>Bacteria</taxon>
        <taxon>Bacillati</taxon>
        <taxon>Cyanobacteriota</taxon>
        <taxon>Cyanophyceae</taxon>
        <taxon>Leptolyngbyales</taxon>
        <taxon>Leptolyngbyaceae</taxon>
        <taxon>Leptolyngbya group</taxon>
        <taxon>Leptolyngbya</taxon>
    </lineage>
</organism>
<dbReference type="EMBL" id="QBMC01000090">
    <property type="protein sequence ID" value="PZO15652.1"/>
    <property type="molecule type" value="Genomic_DNA"/>
</dbReference>
<dbReference type="AlphaFoldDB" id="A0A2W4U490"/>
<name>A0A2W4U490_9CYAN</name>
<protein>
    <submittedName>
        <fullName evidence="1">Uncharacterized protein</fullName>
    </submittedName>
</protein>
<comment type="caution">
    <text evidence="1">The sequence shown here is derived from an EMBL/GenBank/DDBJ whole genome shotgun (WGS) entry which is preliminary data.</text>
</comment>
<dbReference type="Proteomes" id="UP000249354">
    <property type="component" value="Unassembled WGS sequence"/>
</dbReference>